<comment type="caution">
    <text evidence="1">The sequence shown here is derived from an EMBL/GenBank/DDBJ whole genome shotgun (WGS) entry which is preliminary data.</text>
</comment>
<accession>A0A1V9VAG4</accession>
<name>A0A1V9VAG4_9BACT</name>
<evidence type="ECO:0000313" key="2">
    <source>
        <dbReference type="Proteomes" id="UP000192599"/>
    </source>
</evidence>
<dbReference type="RefSeq" id="WP_081560979.1">
    <property type="nucleotide sequence ID" value="NZ_CP026655.1"/>
</dbReference>
<dbReference type="AlphaFoldDB" id="A0A1V9VAG4"/>
<dbReference type="Proteomes" id="UP000192599">
    <property type="component" value="Unassembled WGS sequence"/>
</dbReference>
<evidence type="ECO:0000313" key="1">
    <source>
        <dbReference type="EMBL" id="OQR40839.1"/>
    </source>
</evidence>
<reference evidence="1 2" key="1">
    <citation type="submission" date="2017-04" db="EMBL/GenBank/DDBJ databases">
        <title>Accumulation and expression of multiple antibiotic resistance genes in Arcobacter cryaerophilus that thrives in sewage.</title>
        <authorList>
            <person name="Millar J.A."/>
            <person name="Raghavan R."/>
        </authorList>
    </citation>
    <scope>NUCLEOTIDE SEQUENCE [LARGE SCALE GENOMIC DNA]</scope>
    <source>
        <strain evidence="1 2">AZT-1</strain>
    </source>
</reference>
<organism evidence="1 2">
    <name type="scientific">Aliarcobacter cryaerophilus</name>
    <dbReference type="NCBI Taxonomy" id="28198"/>
    <lineage>
        <taxon>Bacteria</taxon>
        <taxon>Pseudomonadati</taxon>
        <taxon>Campylobacterota</taxon>
        <taxon>Epsilonproteobacteria</taxon>
        <taxon>Campylobacterales</taxon>
        <taxon>Arcobacteraceae</taxon>
        <taxon>Aliarcobacter</taxon>
    </lineage>
</organism>
<gene>
    <name evidence="1" type="ORF">AS859_09255</name>
</gene>
<sequence length="193" mass="23616">MFRTIFDLFKFIFKKVTKLSIPYFSVEENDLKFKISTDSYYKYTLYNIVIKVRHDPYVYEAYTLKANNIFIEYIHTLNDVMWNSQPFSYFLNLLKDELKVYSFENLEKKSHTHYEFNIYRVNNEFNLYLIYIYEMNKEIFIVDTKGELYENLLRNFEKSYNCNFEKNENNHFDLNISLVKKNALNNYFKLASS</sequence>
<dbReference type="EMBL" id="LNTC01000177">
    <property type="protein sequence ID" value="OQR40839.1"/>
    <property type="molecule type" value="Genomic_DNA"/>
</dbReference>
<protein>
    <submittedName>
        <fullName evidence="1">Uncharacterized protein</fullName>
    </submittedName>
</protein>
<proteinExistence type="predicted"/>